<reference evidence="1" key="1">
    <citation type="journal article" date="2014" name="Front. Microbiol.">
        <title>High frequency of phylogenetically diverse reductive dehalogenase-homologous genes in deep subseafloor sedimentary metagenomes.</title>
        <authorList>
            <person name="Kawai M."/>
            <person name="Futagami T."/>
            <person name="Toyoda A."/>
            <person name="Takaki Y."/>
            <person name="Nishi S."/>
            <person name="Hori S."/>
            <person name="Arai W."/>
            <person name="Tsubouchi T."/>
            <person name="Morono Y."/>
            <person name="Uchiyama I."/>
            <person name="Ito T."/>
            <person name="Fujiyama A."/>
            <person name="Inagaki F."/>
            <person name="Takami H."/>
        </authorList>
    </citation>
    <scope>NUCLEOTIDE SEQUENCE</scope>
    <source>
        <strain evidence="1">Expedition CK06-06</strain>
    </source>
</reference>
<protein>
    <submittedName>
        <fullName evidence="1">Uncharacterized protein</fullName>
    </submittedName>
</protein>
<evidence type="ECO:0000313" key="1">
    <source>
        <dbReference type="EMBL" id="GAH09269.1"/>
    </source>
</evidence>
<name>X1DWE1_9ZZZZ</name>
<feature type="non-terminal residue" evidence="1">
    <location>
        <position position="1"/>
    </location>
</feature>
<dbReference type="AlphaFoldDB" id="X1DWE1"/>
<sequence length="101" mass="11690">LILKNICKYHEIRGYSGKNKSLVSDLIVSNLTKKQVEKLLTDLSEEVDDIKSSKTWRQKMFRDNLWTITQSDKILRGVLLFLKTREGVYGDNLNFLNGLPC</sequence>
<organism evidence="1">
    <name type="scientific">marine sediment metagenome</name>
    <dbReference type="NCBI Taxonomy" id="412755"/>
    <lineage>
        <taxon>unclassified sequences</taxon>
        <taxon>metagenomes</taxon>
        <taxon>ecological metagenomes</taxon>
    </lineage>
</organism>
<comment type="caution">
    <text evidence="1">The sequence shown here is derived from an EMBL/GenBank/DDBJ whole genome shotgun (WGS) entry which is preliminary data.</text>
</comment>
<dbReference type="EMBL" id="BART01034937">
    <property type="protein sequence ID" value="GAH09269.1"/>
    <property type="molecule type" value="Genomic_DNA"/>
</dbReference>
<proteinExistence type="predicted"/>
<accession>X1DWE1</accession>
<gene>
    <name evidence="1" type="ORF">S01H4_59544</name>
</gene>